<dbReference type="RefSeq" id="WP_048940037.1">
    <property type="nucleotide sequence ID" value="NZ_CP012077.1"/>
</dbReference>
<dbReference type="AlphaFoldDB" id="A0AAN1S0Y6"/>
<evidence type="ECO:0000313" key="2">
    <source>
        <dbReference type="Proteomes" id="UP000282741"/>
    </source>
</evidence>
<name>A0AAN1S0Y6_9BORD</name>
<sequence length="957" mass="103874">MTRVCLYRAPDERCEEFDVDDVLAFLVEQFGPRFPAGGRIMDLSSGAIVTPRTPEAVLQLQQAAGPLLVEVFPRGFISLGAVLTALAVSTASIILSSIFAQDPPTATQRNVQQESPNNGLSERTNRARVNGRIPDVYGKVRSTPDLLAAPYKVFENHVEKEVAYMCVGRGAYDVQDIRDDTTLASEVPGMSVEVFGPNTSPNSGDAPQLRIGNPIGLPVLNVKRCNSVNGQVLQPQDVGQVVRRGMVFSSPNVITSQDEDVDFSEFFVPGDVVSISGATQYAGAYTYTITIPPGALIVLEGSTSGSIRFFGDHRANWAAGQMVTVSNGTVTWDAAGAVGNTNINGTYPITGVGYSSSEDRTILHLDTSANSTAWALIGGSPDGSAGGGPTLTRPSDQVQFDLSGTYTINTVTSSSLTLNDAVVVNPQWQVLADQYGGVSKVLYPVITTTGERWVGWFTVEGVKPITRLIVNLVALNGLYKDNGRQQYRTNVAVVLEAVPLNAAGDEIGPVQSWSGTVVGSASTRATRALTLDVPLAMASRKIRVRARRVSPSDTAFEGSVVDEVKWRDLYACASVAATHFGDVTTVHAVTLATDGALAVKERKLNMLVTRKLPRREDDGSFSTALYPTTNVADILSAICLDPKIGNRGPSEVDFDNLYQTAQEIRDYFGVDVAQFNYTIDKDNLSFEEIVSMVAEAIFCKAYRRGSVIRLFFERETDDSALLFNHRNKLPGSENRTDQIVSEERYDGVEYQWIDPETDAMAYIYLPEDRSAVNAKVIESVGVRSAEHAHLQAWRAWNKLRFQDETTTFDALPEANLLTLSERILVADNTRGEAWDGDVLSVADGDGRLIQLSQPFEWGAGPYTIFLQGSDGLVDAISVSDGGGPRWALLARSPRTPVIPRGQAYNTTTYIISNAANARKAKPFLVTEKGAPNDDGTIPLTAINYDARYYQNDRDFQS</sequence>
<evidence type="ECO:0000313" key="1">
    <source>
        <dbReference type="EMBL" id="AZW19133.1"/>
    </source>
</evidence>
<dbReference type="NCBIfam" id="NF040662">
    <property type="entry name" value="attach_TipJ_rel"/>
    <property type="match status" value="1"/>
</dbReference>
<dbReference type="Proteomes" id="UP000282741">
    <property type="component" value="Chromosome"/>
</dbReference>
<evidence type="ECO:0008006" key="3">
    <source>
        <dbReference type="Google" id="ProtNLM"/>
    </source>
</evidence>
<organism evidence="1 2">
    <name type="scientific">Bordetella hinzii</name>
    <dbReference type="NCBI Taxonomy" id="103855"/>
    <lineage>
        <taxon>Bacteria</taxon>
        <taxon>Pseudomonadati</taxon>
        <taxon>Pseudomonadota</taxon>
        <taxon>Betaproteobacteria</taxon>
        <taxon>Burkholderiales</taxon>
        <taxon>Alcaligenaceae</taxon>
        <taxon>Bordetella</taxon>
    </lineage>
</organism>
<dbReference type="EMBL" id="CP024172">
    <property type="protein sequence ID" value="AZW19133.1"/>
    <property type="molecule type" value="Genomic_DNA"/>
</dbReference>
<gene>
    <name evidence="1" type="ORF">CS347_21420</name>
</gene>
<reference evidence="2" key="1">
    <citation type="submission" date="2017-10" db="EMBL/GenBank/DDBJ databases">
        <title>Whole genome sequencing of various Bordetella species.</title>
        <authorList>
            <person name="Weigand M.R."/>
            <person name="Loparev V."/>
            <person name="Peng Y."/>
            <person name="Bowden K.E."/>
            <person name="Tondella M.L."/>
            <person name="Williams M.M."/>
        </authorList>
    </citation>
    <scope>NUCLEOTIDE SEQUENCE [LARGE SCALE GENOMIC DNA]</scope>
    <source>
        <strain evidence="2">H720</strain>
    </source>
</reference>
<proteinExistence type="predicted"/>
<accession>A0AAN1S0Y6</accession>
<protein>
    <recommendedName>
        <fullName evidence="3">Tip attachment protein J domain-containing protein</fullName>
    </recommendedName>
</protein>